<dbReference type="EC" id="1.11.1.29" evidence="10"/>
<comment type="similarity">
    <text evidence="8">Belongs to the peroxiredoxin family. AhpE subfamily.</text>
</comment>
<keyword evidence="4" id="KW-0676">Redox-active center</keyword>
<evidence type="ECO:0000256" key="10">
    <source>
        <dbReference type="ARBA" id="ARBA00067009"/>
    </source>
</evidence>
<comment type="subunit">
    <text evidence="9">Homodimer. Forms both dimers and octamers; a tightly-associated dimer and a ring-like octamer.</text>
</comment>
<dbReference type="OrthoDB" id="9812811at2"/>
<evidence type="ECO:0000313" key="16">
    <source>
        <dbReference type="EMBL" id="GAB33455.1"/>
    </source>
</evidence>
<keyword evidence="1" id="KW-0575">Peroxidase</keyword>
<evidence type="ECO:0000256" key="5">
    <source>
        <dbReference type="ARBA" id="ARBA00032824"/>
    </source>
</evidence>
<dbReference type="PANTHER" id="PTHR43110">
    <property type="entry name" value="THIOL PEROXIDASE"/>
    <property type="match status" value="1"/>
</dbReference>
<dbReference type="Pfam" id="PF00578">
    <property type="entry name" value="AhpC-TSA"/>
    <property type="match status" value="1"/>
</dbReference>
<comment type="caution">
    <text evidence="16">The sequence shown here is derived from an EMBL/GenBank/DDBJ whole genome shotgun (WGS) entry which is preliminary data.</text>
</comment>
<dbReference type="RefSeq" id="WP_007237707.1">
    <property type="nucleotide sequence ID" value="NZ_BAFB01000065.1"/>
</dbReference>
<sequence>MSDDSTPEVSTVTRASDSSVADLSSQRSRCVLSVGSLAPDFELRDQNNQRVRLSQMLGDRQVLIVFFPLAFTGTCQGELGFIRDHYHRFVNDDVAVVTISVGPPPTHKVWSAAQGFLFPILSDFWPHGEIARAYGVFDEKRGFAQRGTFLVGRDGRIVFCDIVGPGEARTESHWEIALGAVAAQ</sequence>
<dbReference type="InterPro" id="IPR013766">
    <property type="entry name" value="Thioredoxin_domain"/>
</dbReference>
<dbReference type="FunFam" id="3.40.30.10:FF:000118">
    <property type="entry name" value="Peroxiredoxin AhpE"/>
    <property type="match status" value="1"/>
</dbReference>
<name>H5TIZ7_GORO1</name>
<dbReference type="EMBL" id="BAFB01000065">
    <property type="protein sequence ID" value="GAB33455.1"/>
    <property type="molecule type" value="Genomic_DNA"/>
</dbReference>
<evidence type="ECO:0000256" key="2">
    <source>
        <dbReference type="ARBA" id="ARBA00022862"/>
    </source>
</evidence>
<feature type="compositionally biased region" description="Polar residues" evidence="14">
    <location>
        <begin position="7"/>
        <end position="20"/>
    </location>
</feature>
<proteinExistence type="inferred from homology"/>
<organism evidence="16 17">
    <name type="scientific">Gordonia otitidis (strain DSM 44809 / CCUG 52243 / JCM 12355 / NBRC 100426 / IFM 10032)</name>
    <dbReference type="NCBI Taxonomy" id="1108044"/>
    <lineage>
        <taxon>Bacteria</taxon>
        <taxon>Bacillati</taxon>
        <taxon>Actinomycetota</taxon>
        <taxon>Actinomycetes</taxon>
        <taxon>Mycobacteriales</taxon>
        <taxon>Gordoniaceae</taxon>
        <taxon>Gordonia</taxon>
    </lineage>
</organism>
<dbReference type="PANTHER" id="PTHR43110:SF1">
    <property type="entry name" value="THIOL PEROXIDASE"/>
    <property type="match status" value="1"/>
</dbReference>
<accession>H5TIZ7</accession>
<protein>
    <recommendedName>
        <fullName evidence="11">Alkyl hydroperoxide reductase E</fullName>
        <ecNumber evidence="10">1.11.1.29</ecNumber>
    </recommendedName>
    <alternativeName>
        <fullName evidence="12">Mycoredoxin-dependent peroxiredoxin</fullName>
    </alternativeName>
    <alternativeName>
        <fullName evidence="13">Peroxiredoxin AhpE</fullName>
    </alternativeName>
    <alternativeName>
        <fullName evidence="5">Thioredoxin peroxidase</fullName>
    </alternativeName>
</protein>
<dbReference type="InterPro" id="IPR050455">
    <property type="entry name" value="Tpx_Peroxidase_subfamily"/>
</dbReference>
<evidence type="ECO:0000256" key="11">
    <source>
        <dbReference type="ARBA" id="ARBA00068979"/>
    </source>
</evidence>
<evidence type="ECO:0000313" key="17">
    <source>
        <dbReference type="Proteomes" id="UP000005038"/>
    </source>
</evidence>
<dbReference type="CDD" id="cd03018">
    <property type="entry name" value="PRX_AhpE_like"/>
    <property type="match status" value="1"/>
</dbReference>
<dbReference type="Gene3D" id="3.40.30.10">
    <property type="entry name" value="Glutaredoxin"/>
    <property type="match status" value="1"/>
</dbReference>
<feature type="domain" description="Thioredoxin" evidence="15">
    <location>
        <begin position="32"/>
        <end position="183"/>
    </location>
</feature>
<dbReference type="AlphaFoldDB" id="H5TIZ7"/>
<evidence type="ECO:0000256" key="3">
    <source>
        <dbReference type="ARBA" id="ARBA00023002"/>
    </source>
</evidence>
<evidence type="ECO:0000256" key="14">
    <source>
        <dbReference type="SAM" id="MobiDB-lite"/>
    </source>
</evidence>
<dbReference type="Proteomes" id="UP000005038">
    <property type="component" value="Unassembled WGS sequence"/>
</dbReference>
<keyword evidence="17" id="KW-1185">Reference proteome</keyword>
<evidence type="ECO:0000256" key="13">
    <source>
        <dbReference type="ARBA" id="ARBA00083736"/>
    </source>
</evidence>
<evidence type="ECO:0000259" key="15">
    <source>
        <dbReference type="PROSITE" id="PS51352"/>
    </source>
</evidence>
<feature type="region of interest" description="Disordered" evidence="14">
    <location>
        <begin position="1"/>
        <end position="20"/>
    </location>
</feature>
<dbReference type="GO" id="GO:0004601">
    <property type="term" value="F:peroxidase activity"/>
    <property type="evidence" value="ECO:0007669"/>
    <property type="project" value="UniProtKB-KW"/>
</dbReference>
<evidence type="ECO:0000256" key="12">
    <source>
        <dbReference type="ARBA" id="ARBA00082991"/>
    </source>
</evidence>
<evidence type="ECO:0000256" key="9">
    <source>
        <dbReference type="ARBA" id="ARBA00065226"/>
    </source>
</evidence>
<dbReference type="SUPFAM" id="SSF52833">
    <property type="entry name" value="Thioredoxin-like"/>
    <property type="match status" value="1"/>
</dbReference>
<comment type="catalytic activity">
    <reaction evidence="6">
        <text>[mycoredoxin]-L-dithiol + a hydroperoxide = [mycoredoxin]-L-disulfide + an alcohol + H2O</text>
        <dbReference type="Rhea" id="RHEA:62640"/>
        <dbReference type="Rhea" id="RHEA-COMP:16137"/>
        <dbReference type="Rhea" id="RHEA-COMP:16138"/>
        <dbReference type="ChEBI" id="CHEBI:15377"/>
        <dbReference type="ChEBI" id="CHEBI:29950"/>
        <dbReference type="ChEBI" id="CHEBI:30879"/>
        <dbReference type="ChEBI" id="CHEBI:35924"/>
        <dbReference type="ChEBI" id="CHEBI:50058"/>
        <dbReference type="EC" id="1.11.1.29"/>
    </reaction>
</comment>
<evidence type="ECO:0000256" key="6">
    <source>
        <dbReference type="ARBA" id="ARBA00052774"/>
    </source>
</evidence>
<reference evidence="16" key="1">
    <citation type="submission" date="2012-02" db="EMBL/GenBank/DDBJ databases">
        <title>Whole genome shotgun sequence of Gordonia otitidis NBRC 100426.</title>
        <authorList>
            <person name="Yoshida I."/>
            <person name="Hosoyama A."/>
            <person name="Tsuchikane K."/>
            <person name="Katsumata H."/>
            <person name="Yamazaki S."/>
            <person name="Fujita N."/>
        </authorList>
    </citation>
    <scope>NUCLEOTIDE SEQUENCE [LARGE SCALE GENOMIC DNA]</scope>
    <source>
        <strain evidence="16">NBRC 100426</strain>
    </source>
</reference>
<evidence type="ECO:0000256" key="7">
    <source>
        <dbReference type="ARBA" id="ARBA00056930"/>
    </source>
</evidence>
<keyword evidence="2" id="KW-0049">Antioxidant</keyword>
<evidence type="ECO:0000256" key="4">
    <source>
        <dbReference type="ARBA" id="ARBA00023284"/>
    </source>
</evidence>
<dbReference type="InterPro" id="IPR000866">
    <property type="entry name" value="AhpC/TSA"/>
</dbReference>
<evidence type="ECO:0000256" key="8">
    <source>
        <dbReference type="ARBA" id="ARBA00060973"/>
    </source>
</evidence>
<evidence type="ECO:0000256" key="1">
    <source>
        <dbReference type="ARBA" id="ARBA00022559"/>
    </source>
</evidence>
<comment type="function">
    <text evidence="7">Thiol-specific peroxidase that catalyzes the reduction of hydrogen peroxide and organic hydroperoxides to water and alcohols, respectively. Plays a role in cell protection against oxidative stress by detoxifying peroxides. May represent an important antioxidant defense against cytotoxic peroxides, especially peroxynitrite, which can be formed by activated macrophages during infection.</text>
</comment>
<keyword evidence="3" id="KW-0560">Oxidoreductase</keyword>
<dbReference type="STRING" id="1108044.GOOTI_065_00600"/>
<gene>
    <name evidence="16" type="primary">ahpE</name>
    <name evidence="16" type="ORF">GOOTI_065_00600</name>
</gene>
<dbReference type="PROSITE" id="PS51352">
    <property type="entry name" value="THIOREDOXIN_2"/>
    <property type="match status" value="1"/>
</dbReference>
<dbReference type="InterPro" id="IPR036249">
    <property type="entry name" value="Thioredoxin-like_sf"/>
</dbReference>